<proteinExistence type="predicted"/>
<dbReference type="RefSeq" id="WP_101290693.1">
    <property type="nucleotide sequence ID" value="NZ_FOUQ01000015.1"/>
</dbReference>
<keyword evidence="3" id="KW-1185">Reference proteome</keyword>
<gene>
    <name evidence="2" type="ORF">CXZ10_17690</name>
</gene>
<feature type="compositionally biased region" description="Basic and acidic residues" evidence="1">
    <location>
        <begin position="12"/>
        <end position="21"/>
    </location>
</feature>
<name>A0A1I4W9I7_9HYPH</name>
<evidence type="ECO:0000313" key="3">
    <source>
        <dbReference type="Proteomes" id="UP000233491"/>
    </source>
</evidence>
<evidence type="ECO:0000256" key="1">
    <source>
        <dbReference type="SAM" id="MobiDB-lite"/>
    </source>
</evidence>
<dbReference type="Proteomes" id="UP000233491">
    <property type="component" value="Unassembled WGS sequence"/>
</dbReference>
<organism evidence="2 3">
    <name type="scientific">Pleomorphomonas diazotrophica</name>
    <dbReference type="NCBI Taxonomy" id="1166257"/>
    <lineage>
        <taxon>Bacteria</taxon>
        <taxon>Pseudomonadati</taxon>
        <taxon>Pseudomonadota</taxon>
        <taxon>Alphaproteobacteria</taxon>
        <taxon>Hyphomicrobiales</taxon>
        <taxon>Pleomorphomonadaceae</taxon>
        <taxon>Pleomorphomonas</taxon>
    </lineage>
</organism>
<dbReference type="AlphaFoldDB" id="A0A1I4W9I7"/>
<dbReference type="OrthoDB" id="8365415at2"/>
<feature type="region of interest" description="Disordered" evidence="1">
    <location>
        <begin position="1"/>
        <end position="31"/>
    </location>
</feature>
<sequence length="340" mass="36700">MADDMMMRRAGGRAEERERDGGGSSGGGRGVEHVRLPLKRALAAHGLLGVLEAGPVTRTSGPGVTVATQAAAARKRRAGPANAVEGRQTEDGVPNTWFSAVQMSREAARELFDYRPDGRLYWRDPVGRRRPEAGGELYRKTIDDGPIWTIQGGSRANVIRYMRRYLVWNWHFGGTDRVLLTKNGDTLDDRIENIRLGARLPGFGADAPAVGAAASVPRAETGVTCPCCGGVAPVLTPNLIARAYELPPQQEAILARVWAGKGKPVTGEAIIGEMYADDFDGGPEYETARKYFKTQLCLLRKRIEGSGVRIEAAGYQRGFKLVLGEGGKPDAGRVAGENEE</sequence>
<comment type="caution">
    <text evidence="2">The sequence shown here is derived from an EMBL/GenBank/DDBJ whole genome shotgun (WGS) entry which is preliminary data.</text>
</comment>
<evidence type="ECO:0000313" key="2">
    <source>
        <dbReference type="EMBL" id="PKR87954.1"/>
    </source>
</evidence>
<protein>
    <submittedName>
        <fullName evidence="2">Uncharacterized protein</fullName>
    </submittedName>
</protein>
<accession>A0A1I4W9I7</accession>
<reference evidence="2 3" key="1">
    <citation type="submission" date="2017-12" db="EMBL/GenBank/DDBJ databases">
        <title>Anaerobic carbon monoxide metabolism by Pleomorphomonas carboxyditropha sp. nov., a new mesophilic hydrogenogenic carboxidotroph.</title>
        <authorList>
            <person name="Esquivel-Elizondo S."/>
            <person name="Krajmalnik-Brown R."/>
        </authorList>
    </citation>
    <scope>NUCLEOTIDE SEQUENCE [LARGE SCALE GENOMIC DNA]</scope>
    <source>
        <strain evidence="2 3">R5-392</strain>
    </source>
</reference>
<dbReference type="EMBL" id="PJNW01000015">
    <property type="protein sequence ID" value="PKR87954.1"/>
    <property type="molecule type" value="Genomic_DNA"/>
</dbReference>